<evidence type="ECO:0000256" key="5">
    <source>
        <dbReference type="SAM" id="Phobius"/>
    </source>
</evidence>
<evidence type="ECO:0000256" key="4">
    <source>
        <dbReference type="ARBA" id="ARBA00023136"/>
    </source>
</evidence>
<feature type="transmembrane region" description="Helical" evidence="5">
    <location>
        <begin position="151"/>
        <end position="175"/>
    </location>
</feature>
<sequence>MKNLIRNCIYQAKHNFRDKGFLFWSLLYPILMMTFFHIAFSGVMDFKLEGVKVGIERENPVKDTLASIEFIDTVETTEKAAEELLEKEEIDGFIDSKLNLAVSESGINQTIIKEVVDEIRQIGALGMPYESYDFTVDYISDRDQRSNSLVVMFYSLIAMVAAYSVYPGLESVNLIQANLSDIGARVSISPLKKQSFLVAGAIVAMGLNIMSNAMLLLFTKYFLRIELFYSLKYSLLLILMGNVFGVSLGMFIGASNRKSLNFKTAVCIATTLFLAALSGLFGPWIKLAVDTRFGTLSRINPISIVSNNLYRVNFLGNTDGLIEGVVLLGAYSALLILLSFVFLRRRRYDSI</sequence>
<dbReference type="InterPro" id="IPR013525">
    <property type="entry name" value="ABC2_TM"/>
</dbReference>
<comment type="subcellular location">
    <subcellularLocation>
        <location evidence="1">Membrane</location>
        <topology evidence="1">Multi-pass membrane protein</topology>
    </subcellularLocation>
</comment>
<dbReference type="InterPro" id="IPR052902">
    <property type="entry name" value="ABC-2_transporter"/>
</dbReference>
<dbReference type="RefSeq" id="WP_071060756.1">
    <property type="nucleotide sequence ID" value="NZ_MKIE01000001.1"/>
</dbReference>
<feature type="transmembrane region" description="Helical" evidence="5">
    <location>
        <begin position="231"/>
        <end position="253"/>
    </location>
</feature>
<feature type="transmembrane region" description="Helical" evidence="5">
    <location>
        <begin position="21"/>
        <end position="40"/>
    </location>
</feature>
<evidence type="ECO:0000256" key="1">
    <source>
        <dbReference type="ARBA" id="ARBA00004141"/>
    </source>
</evidence>
<comment type="caution">
    <text evidence="7">The sequence shown here is derived from an EMBL/GenBank/DDBJ whole genome shotgun (WGS) entry which is preliminary data.</text>
</comment>
<dbReference type="GO" id="GO:0140359">
    <property type="term" value="F:ABC-type transporter activity"/>
    <property type="evidence" value="ECO:0007669"/>
    <property type="project" value="InterPro"/>
</dbReference>
<feature type="domain" description="ABC-2 type transporter transmembrane" evidence="6">
    <location>
        <begin position="19"/>
        <end position="340"/>
    </location>
</feature>
<dbReference type="PANTHER" id="PTHR43027">
    <property type="entry name" value="DOXORUBICIN RESISTANCE ABC TRANSPORTER PERMEASE PROTEIN DRRC-RELATED"/>
    <property type="match status" value="1"/>
</dbReference>
<keyword evidence="4 5" id="KW-0472">Membrane</keyword>
<organism evidence="7 8">
    <name type="scientific">Andreesenia angusta</name>
    <dbReference type="NCBI Taxonomy" id="39480"/>
    <lineage>
        <taxon>Bacteria</taxon>
        <taxon>Bacillati</taxon>
        <taxon>Bacillota</taxon>
        <taxon>Tissierellia</taxon>
        <taxon>Tissierellales</taxon>
        <taxon>Gottschalkiaceae</taxon>
        <taxon>Andreesenia</taxon>
    </lineage>
</organism>
<reference evidence="7 8" key="1">
    <citation type="submission" date="2016-09" db="EMBL/GenBank/DDBJ databases">
        <title>Genome sequence of Eubacterium angustum.</title>
        <authorList>
            <person name="Poehlein A."/>
            <person name="Daniel R."/>
        </authorList>
    </citation>
    <scope>NUCLEOTIDE SEQUENCE [LARGE SCALE GENOMIC DNA]</scope>
    <source>
        <strain evidence="7 8">DSM 1989</strain>
    </source>
</reference>
<evidence type="ECO:0000313" key="8">
    <source>
        <dbReference type="Proteomes" id="UP000180254"/>
    </source>
</evidence>
<evidence type="ECO:0000256" key="3">
    <source>
        <dbReference type="ARBA" id="ARBA00022989"/>
    </source>
</evidence>
<dbReference type="STRING" id="39480.EUAN_02090"/>
<dbReference type="EMBL" id="MKIE01000001">
    <property type="protein sequence ID" value="OHW63345.1"/>
    <property type="molecule type" value="Genomic_DNA"/>
</dbReference>
<dbReference type="GO" id="GO:0016020">
    <property type="term" value="C:membrane"/>
    <property type="evidence" value="ECO:0007669"/>
    <property type="project" value="UniProtKB-SubCell"/>
</dbReference>
<dbReference type="OrthoDB" id="9771731at2"/>
<protein>
    <submittedName>
        <fullName evidence="7">ABC-2 family transporter protein</fullName>
    </submittedName>
</protein>
<feature type="transmembrane region" description="Helical" evidence="5">
    <location>
        <begin position="321"/>
        <end position="343"/>
    </location>
</feature>
<dbReference type="AlphaFoldDB" id="A0A1S1VAA7"/>
<gene>
    <name evidence="7" type="ORF">EUAN_02090</name>
</gene>
<dbReference type="PANTHER" id="PTHR43027:SF2">
    <property type="entry name" value="TRANSPORT PERMEASE PROTEIN"/>
    <property type="match status" value="1"/>
</dbReference>
<name>A0A1S1VAA7_9FIRM</name>
<proteinExistence type="predicted"/>
<evidence type="ECO:0000259" key="6">
    <source>
        <dbReference type="Pfam" id="PF12698"/>
    </source>
</evidence>
<keyword evidence="2 5" id="KW-0812">Transmembrane</keyword>
<dbReference type="Proteomes" id="UP000180254">
    <property type="component" value="Unassembled WGS sequence"/>
</dbReference>
<evidence type="ECO:0000256" key="2">
    <source>
        <dbReference type="ARBA" id="ARBA00022692"/>
    </source>
</evidence>
<accession>A0A1S1VAA7</accession>
<feature type="transmembrane region" description="Helical" evidence="5">
    <location>
        <begin position="265"/>
        <end position="285"/>
    </location>
</feature>
<evidence type="ECO:0000313" key="7">
    <source>
        <dbReference type="EMBL" id="OHW63345.1"/>
    </source>
</evidence>
<feature type="transmembrane region" description="Helical" evidence="5">
    <location>
        <begin position="196"/>
        <end position="219"/>
    </location>
</feature>
<dbReference type="Pfam" id="PF12698">
    <property type="entry name" value="ABC2_membrane_3"/>
    <property type="match status" value="1"/>
</dbReference>
<keyword evidence="3 5" id="KW-1133">Transmembrane helix</keyword>
<keyword evidence="8" id="KW-1185">Reference proteome</keyword>